<gene>
    <name evidence="1" type="ORF">SDC9_164778</name>
</gene>
<protein>
    <submittedName>
        <fullName evidence="1">Uncharacterized protein</fullName>
    </submittedName>
</protein>
<dbReference type="AlphaFoldDB" id="A0A645FSJ2"/>
<accession>A0A645FSJ2</accession>
<name>A0A645FSJ2_9ZZZZ</name>
<reference evidence="1" key="1">
    <citation type="submission" date="2019-08" db="EMBL/GenBank/DDBJ databases">
        <authorList>
            <person name="Kucharzyk K."/>
            <person name="Murdoch R.W."/>
            <person name="Higgins S."/>
            <person name="Loffler F."/>
        </authorList>
    </citation>
    <scope>NUCLEOTIDE SEQUENCE</scope>
</reference>
<evidence type="ECO:0000313" key="1">
    <source>
        <dbReference type="EMBL" id="MPN17425.1"/>
    </source>
</evidence>
<comment type="caution">
    <text evidence="1">The sequence shown here is derived from an EMBL/GenBank/DDBJ whole genome shotgun (WGS) entry which is preliminary data.</text>
</comment>
<proteinExistence type="predicted"/>
<sequence>MFAVFKELHRLAAAKPADGLHLFGQATLHGGTHHVEVFLHFGDDLLPRLIGELFFPSDHRLVDRNIVFQTIAAQGFAVFKRIGQ</sequence>
<organism evidence="1">
    <name type="scientific">bioreactor metagenome</name>
    <dbReference type="NCBI Taxonomy" id="1076179"/>
    <lineage>
        <taxon>unclassified sequences</taxon>
        <taxon>metagenomes</taxon>
        <taxon>ecological metagenomes</taxon>
    </lineage>
</organism>
<dbReference type="EMBL" id="VSSQ01064553">
    <property type="protein sequence ID" value="MPN17425.1"/>
    <property type="molecule type" value="Genomic_DNA"/>
</dbReference>